<dbReference type="InterPro" id="IPR018728">
    <property type="entry name" value="DUF2268"/>
</dbReference>
<evidence type="ECO:0000313" key="2">
    <source>
        <dbReference type="EMBL" id="MEN2768430.1"/>
    </source>
</evidence>
<keyword evidence="3" id="KW-1185">Reference proteome</keyword>
<comment type="caution">
    <text evidence="2">The sequence shown here is derived from an EMBL/GenBank/DDBJ whole genome shotgun (WGS) entry which is preliminary data.</text>
</comment>
<accession>A0ABU9XKA3</accession>
<dbReference type="Pfam" id="PF10026">
    <property type="entry name" value="DUF2268"/>
    <property type="match status" value="1"/>
</dbReference>
<dbReference type="EMBL" id="JBDIML010000005">
    <property type="protein sequence ID" value="MEN2768430.1"/>
    <property type="molecule type" value="Genomic_DNA"/>
</dbReference>
<reference evidence="2 3" key="1">
    <citation type="submission" date="2024-05" db="EMBL/GenBank/DDBJ databases">
        <authorList>
            <person name="Haq I."/>
            <person name="Ullah Z."/>
            <person name="Ahmad R."/>
            <person name="Li M."/>
            <person name="Tong Y."/>
        </authorList>
    </citation>
    <scope>NUCLEOTIDE SEQUENCE [LARGE SCALE GENOMIC DNA]</scope>
    <source>
        <strain evidence="2 3">16A2E</strain>
    </source>
</reference>
<evidence type="ECO:0000313" key="3">
    <source>
        <dbReference type="Proteomes" id="UP001444625"/>
    </source>
</evidence>
<feature type="domain" description="DUF2268" evidence="1">
    <location>
        <begin position="64"/>
        <end position="254"/>
    </location>
</feature>
<dbReference type="RefSeq" id="WP_345825917.1">
    <property type="nucleotide sequence ID" value="NZ_JBDIML010000005.1"/>
</dbReference>
<sequence length="268" mass="31484">MGIIRTDKWLLEHYESPLHVCEKLEDYFQATALEIYDYLYVHGMYHPVNNGMNHLKPLLKANPWKVIQDEYHTLQELWGGPDIPIFIFPFNDSDSELTMHTGGKSGLAFRDKLFLFLSKENSELEIRALFTHEYNHVCRLEKYRKKEEDYTLLDTIILEGLAEYAVKERYGGNYQANWISAYVEVELEKLWKTIIYPNQNVRKNDYKHQELLFGSNKYPKMIGYCVGYYLVTRYLETNNISTSELLVHSSREIAHEKTDGSSPSVHPL</sequence>
<organism evidence="2 3">
    <name type="scientific">Ornithinibacillus xuwenensis</name>
    <dbReference type="NCBI Taxonomy" id="3144668"/>
    <lineage>
        <taxon>Bacteria</taxon>
        <taxon>Bacillati</taxon>
        <taxon>Bacillota</taxon>
        <taxon>Bacilli</taxon>
        <taxon>Bacillales</taxon>
        <taxon>Bacillaceae</taxon>
        <taxon>Ornithinibacillus</taxon>
    </lineage>
</organism>
<name>A0ABU9XKA3_9BACI</name>
<dbReference type="Proteomes" id="UP001444625">
    <property type="component" value="Unassembled WGS sequence"/>
</dbReference>
<evidence type="ECO:0000259" key="1">
    <source>
        <dbReference type="Pfam" id="PF10026"/>
    </source>
</evidence>
<proteinExistence type="predicted"/>
<gene>
    <name evidence="2" type="ORF">ABC228_14700</name>
</gene>
<protein>
    <submittedName>
        <fullName evidence="2">DUF2268 domain-containing protein</fullName>
    </submittedName>
</protein>